<comment type="caution">
    <text evidence="2">The sequence shown here is derived from an EMBL/GenBank/DDBJ whole genome shotgun (WGS) entry which is preliminary data.</text>
</comment>
<dbReference type="EMBL" id="DROD01000374">
    <property type="protein sequence ID" value="HHJ52617.1"/>
    <property type="molecule type" value="Genomic_DNA"/>
</dbReference>
<name>A0A7V5UEN3_CALAY</name>
<dbReference type="AlphaFoldDB" id="A0A7V5UEN3"/>
<evidence type="ECO:0008006" key="3">
    <source>
        <dbReference type="Google" id="ProtNLM"/>
    </source>
</evidence>
<accession>A0A7V5UEN3</accession>
<reference evidence="2" key="1">
    <citation type="journal article" date="2020" name="mSystems">
        <title>Genome- and Community-Level Interaction Insights into Carbon Utilization and Element Cycling Functions of Hydrothermarchaeota in Hydrothermal Sediment.</title>
        <authorList>
            <person name="Zhou Z."/>
            <person name="Liu Y."/>
            <person name="Xu W."/>
            <person name="Pan J."/>
            <person name="Luo Z.H."/>
            <person name="Li M."/>
        </authorList>
    </citation>
    <scope>NUCLEOTIDE SEQUENCE [LARGE SCALE GENOMIC DNA]</scope>
    <source>
        <strain evidence="2">HyVt-527</strain>
    </source>
</reference>
<dbReference type="Proteomes" id="UP000886124">
    <property type="component" value="Unassembled WGS sequence"/>
</dbReference>
<proteinExistence type="predicted"/>
<dbReference type="SUPFAM" id="SSF56935">
    <property type="entry name" value="Porins"/>
    <property type="match status" value="1"/>
</dbReference>
<sequence length="308" mass="33456">MKRIALILAIILVISQHTQAGSNGGYAGSFLQLGLGAQSMALGNTGLAGVNSYGVFYNPALAARFEGKMAALSYSFLSLDRRFNFIGYSMEIPREAGISFGWINAGVDNIQSFNEIGEISGNVDHSINAAFFTFGRSFGSRLAAGVTIKILWESMAFGGDQYSSSGVGFDFGLLYVLNDHLWLSAAVRDVGSKLKANTANLFEHGGTTIDYFPRKYHLGVSYRTPLPWLRALYEAELSDRGAFVNHIGIEASHKDLLALRVGLNGTNPTFGAGMGFTFMRFTSRLDYAFIPSVIDEGSSHVFSWQVAF</sequence>
<dbReference type="Gene3D" id="2.40.160.60">
    <property type="entry name" value="Outer membrane protein transport protein (OMPP1/FadL/TodX)"/>
    <property type="match status" value="1"/>
</dbReference>
<keyword evidence="1" id="KW-0732">Signal</keyword>
<evidence type="ECO:0000313" key="2">
    <source>
        <dbReference type="EMBL" id="HHJ52617.1"/>
    </source>
</evidence>
<gene>
    <name evidence="2" type="ORF">ENJ89_05440</name>
</gene>
<feature type="signal peptide" evidence="1">
    <location>
        <begin position="1"/>
        <end position="20"/>
    </location>
</feature>
<feature type="chain" id="PRO_5030577683" description="PorV/PorQ family protein" evidence="1">
    <location>
        <begin position="21"/>
        <end position="308"/>
    </location>
</feature>
<organism evidence="2">
    <name type="scientific">Caldithrix abyssi</name>
    <dbReference type="NCBI Taxonomy" id="187145"/>
    <lineage>
        <taxon>Bacteria</taxon>
        <taxon>Pseudomonadati</taxon>
        <taxon>Calditrichota</taxon>
        <taxon>Calditrichia</taxon>
        <taxon>Calditrichales</taxon>
        <taxon>Calditrichaceae</taxon>
        <taxon>Caldithrix</taxon>
    </lineage>
</organism>
<protein>
    <recommendedName>
        <fullName evidence="3">PorV/PorQ family protein</fullName>
    </recommendedName>
</protein>
<evidence type="ECO:0000256" key="1">
    <source>
        <dbReference type="SAM" id="SignalP"/>
    </source>
</evidence>